<evidence type="ECO:0000313" key="1">
    <source>
        <dbReference type="EMBL" id="KAJ8112548.1"/>
    </source>
</evidence>
<organism evidence="1 2">
    <name type="scientific">Boeremia exigua</name>
    <dbReference type="NCBI Taxonomy" id="749465"/>
    <lineage>
        <taxon>Eukaryota</taxon>
        <taxon>Fungi</taxon>
        <taxon>Dikarya</taxon>
        <taxon>Ascomycota</taxon>
        <taxon>Pezizomycotina</taxon>
        <taxon>Dothideomycetes</taxon>
        <taxon>Pleosporomycetidae</taxon>
        <taxon>Pleosporales</taxon>
        <taxon>Pleosporineae</taxon>
        <taxon>Didymellaceae</taxon>
        <taxon>Boeremia</taxon>
    </lineage>
</organism>
<comment type="caution">
    <text evidence="1">The sequence shown here is derived from an EMBL/GenBank/DDBJ whole genome shotgun (WGS) entry which is preliminary data.</text>
</comment>
<reference evidence="1" key="1">
    <citation type="submission" date="2022-11" db="EMBL/GenBank/DDBJ databases">
        <title>Genome Sequence of Boeremia exigua.</title>
        <authorList>
            <person name="Buettner E."/>
        </authorList>
    </citation>
    <scope>NUCLEOTIDE SEQUENCE</scope>
    <source>
        <strain evidence="1">CU02</strain>
    </source>
</reference>
<proteinExistence type="predicted"/>
<dbReference type="EMBL" id="JAPHNI010000316">
    <property type="protein sequence ID" value="KAJ8112548.1"/>
    <property type="molecule type" value="Genomic_DNA"/>
</dbReference>
<gene>
    <name evidence="1" type="ORF">OPT61_g5109</name>
</gene>
<sequence>MSDYSGPGIYEIVPVSAPGMNLNVWGGAQTPGTQLKLYPRTSSGRNTQFAIVASGGTQGKPEKGDREYLLIAVNSGLYIASNDDALVTTELRSPTDGTIRWRLQHAGNGAFYINNAGTGKQLNVRGGAKETGTEIIVYSPTEAGNSQFFLKAV</sequence>
<name>A0ACC2IBG9_9PLEO</name>
<keyword evidence="2" id="KW-1185">Reference proteome</keyword>
<dbReference type="Proteomes" id="UP001153331">
    <property type="component" value="Unassembled WGS sequence"/>
</dbReference>
<protein>
    <submittedName>
        <fullName evidence="1">Uncharacterized protein</fullName>
    </submittedName>
</protein>
<accession>A0ACC2IBG9</accession>
<evidence type="ECO:0000313" key="2">
    <source>
        <dbReference type="Proteomes" id="UP001153331"/>
    </source>
</evidence>